<feature type="transmembrane region" description="Helical" evidence="1">
    <location>
        <begin position="538"/>
        <end position="556"/>
    </location>
</feature>
<dbReference type="RefSeq" id="WP_111348140.1">
    <property type="nucleotide sequence ID" value="NZ_QLII01000001.1"/>
</dbReference>
<keyword evidence="1" id="KW-0812">Transmembrane</keyword>
<accession>A0A327NQ17</accession>
<dbReference type="OrthoDB" id="100605at2"/>
<keyword evidence="3" id="KW-1185">Reference proteome</keyword>
<protein>
    <submittedName>
        <fullName evidence="2">Uncharacterized protein</fullName>
    </submittedName>
</protein>
<feature type="transmembrane region" description="Helical" evidence="1">
    <location>
        <begin position="151"/>
        <end position="173"/>
    </location>
</feature>
<dbReference type="Gene3D" id="1.10.390.10">
    <property type="entry name" value="Neutral Protease Domain 2"/>
    <property type="match status" value="1"/>
</dbReference>
<comment type="caution">
    <text evidence="2">The sequence shown here is derived from an EMBL/GenBank/DDBJ whole genome shotgun (WGS) entry which is preliminary data.</text>
</comment>
<keyword evidence="1" id="KW-1133">Transmembrane helix</keyword>
<feature type="transmembrane region" description="Helical" evidence="1">
    <location>
        <begin position="577"/>
        <end position="598"/>
    </location>
</feature>
<keyword evidence="1" id="KW-0472">Membrane</keyword>
<feature type="transmembrane region" description="Helical" evidence="1">
    <location>
        <begin position="413"/>
        <end position="438"/>
    </location>
</feature>
<dbReference type="Proteomes" id="UP000249016">
    <property type="component" value="Unassembled WGS sequence"/>
</dbReference>
<feature type="transmembrane region" description="Helical" evidence="1">
    <location>
        <begin position="180"/>
        <end position="200"/>
    </location>
</feature>
<sequence length="944" mass="107491">MFLHLFTFEIRYWLRQPMVYVFLLVNILMFTWAGASDDLTIGGTFGNIHKNAPYVVQNNYGIWCIFALLMTTAFVQSAAIRDFTYKTNQIVFSSPIRKFDYLAGRFFGSFLVSLIPFLGISIGIILGSWVGEMTGATDAERYGPIVWSAHLNSFLIFAIPNTFLAGAFIFMLAALTRSAITAFIGAIVLLVAQLIAGTFLSDVENEHLAVYFDALGYGPFQLITKYWTVSDKNTRSVGLTEGQELINRVIWVAFGLLLLAITYVRFSFEEKVKKVRKKRRELVTDDAAAAGKAVFGPLHSLPNVTLNYGWSAQWVQMIRVFKTDFWGTVKGTAFIVILFAGLLNMGFSLQYASKFYGLSSYPVTYQVIQLIRGTLALFLFAIIIFYSGTIIWKERDADLDQIYDAMPHRNWSVFVGKFLAMMGIVTIIQVMCIGAGVLTQVLMSYPNVELGQYVVEFLVIDLLRYAPIIMLSMLTHTLLNNKYVAFFIVIALLIANAYVWTPLDVQSNLVQYNASPNYQYSDMNGWGPFVASFAWFRVYWSLWTSVLAMAAILFWVRGKDSSWDSRLLGAKQAMNGTNRLIVTGLAVAILLVGGFIFYNTNVLNRYETAKVREKQQVAYEQKYKRYAHRPQPRIADVNYTIEVYPEKRNLIVNGDYILVNRAATPIDSVHIVLPNRLDYSINLDRAKLAMNDSLLSYRIYTLSPALAPGDSLRLRFTTRRQAIGFENEVKYTKEVNQNGSFFNNFDIAPQIGYQEQGELSDKNDRKKYGLPEKARMPKLERNCTGDCMDTYLSNNSDWVMVETTISTSPDQIAVAPGSLLKEWRANGPDGQPRRYFHYKLDHPSLNFYSFISARYEVARSTWKGIDVEVYYDKKHPYNVRDMTESIKGSLAYFTEHFGPYYHKQARIIEFPRYASFAQAFPVRCPIQKASALFPGLILKRTSIW</sequence>
<name>A0A327NQ17_9BACT</name>
<feature type="transmembrane region" description="Helical" evidence="1">
    <location>
        <begin position="249"/>
        <end position="268"/>
    </location>
</feature>
<proteinExistence type="predicted"/>
<feature type="transmembrane region" description="Helical" evidence="1">
    <location>
        <begin position="12"/>
        <end position="35"/>
    </location>
</feature>
<dbReference type="EMBL" id="QLII01000001">
    <property type="protein sequence ID" value="RAI77460.1"/>
    <property type="molecule type" value="Genomic_DNA"/>
</dbReference>
<dbReference type="AlphaFoldDB" id="A0A327NQ17"/>
<evidence type="ECO:0000256" key="1">
    <source>
        <dbReference type="SAM" id="Phobius"/>
    </source>
</evidence>
<gene>
    <name evidence="2" type="ORF">HMF3257_30735</name>
</gene>
<feature type="transmembrane region" description="Helical" evidence="1">
    <location>
        <begin position="367"/>
        <end position="392"/>
    </location>
</feature>
<feature type="transmembrane region" description="Helical" evidence="1">
    <location>
        <begin position="483"/>
        <end position="501"/>
    </location>
</feature>
<feature type="transmembrane region" description="Helical" evidence="1">
    <location>
        <begin position="60"/>
        <end position="80"/>
    </location>
</feature>
<organism evidence="2 3">
    <name type="scientific">Spirosoma telluris</name>
    <dbReference type="NCBI Taxonomy" id="2183553"/>
    <lineage>
        <taxon>Bacteria</taxon>
        <taxon>Pseudomonadati</taxon>
        <taxon>Bacteroidota</taxon>
        <taxon>Cytophagia</taxon>
        <taxon>Cytophagales</taxon>
        <taxon>Cytophagaceae</taxon>
        <taxon>Spirosoma</taxon>
    </lineage>
</organism>
<feature type="transmembrane region" description="Helical" evidence="1">
    <location>
        <begin position="325"/>
        <end position="347"/>
    </location>
</feature>
<dbReference type="InterPro" id="IPR027268">
    <property type="entry name" value="Peptidase_M4/M1_CTD_sf"/>
</dbReference>
<feature type="transmembrane region" description="Helical" evidence="1">
    <location>
        <begin position="106"/>
        <end position="131"/>
    </location>
</feature>
<evidence type="ECO:0000313" key="2">
    <source>
        <dbReference type="EMBL" id="RAI77460.1"/>
    </source>
</evidence>
<feature type="transmembrane region" description="Helical" evidence="1">
    <location>
        <begin position="450"/>
        <end position="471"/>
    </location>
</feature>
<reference evidence="2 3" key="1">
    <citation type="submission" date="2018-06" db="EMBL/GenBank/DDBJ databases">
        <title>Spirosoma sp. HMF3257 Genome sequencing and assembly.</title>
        <authorList>
            <person name="Kang H."/>
            <person name="Cha I."/>
            <person name="Kim H."/>
            <person name="Kang J."/>
            <person name="Joh K."/>
        </authorList>
    </citation>
    <scope>NUCLEOTIDE SEQUENCE [LARGE SCALE GENOMIC DNA]</scope>
    <source>
        <strain evidence="2 3">HMF3257</strain>
    </source>
</reference>
<evidence type="ECO:0000313" key="3">
    <source>
        <dbReference type="Proteomes" id="UP000249016"/>
    </source>
</evidence>